<evidence type="ECO:0000259" key="3">
    <source>
        <dbReference type="PROSITE" id="PS50263"/>
    </source>
</evidence>
<proteinExistence type="predicted"/>
<keyword evidence="5" id="KW-1185">Reference proteome</keyword>
<name>A0A6G7XFB0_9MICO</name>
<dbReference type="Proteomes" id="UP000502677">
    <property type="component" value="Chromosome"/>
</dbReference>
<evidence type="ECO:0000313" key="4">
    <source>
        <dbReference type="EMBL" id="QIK63300.1"/>
    </source>
</evidence>
<dbReference type="InterPro" id="IPR003010">
    <property type="entry name" value="C-N_Hydrolase"/>
</dbReference>
<dbReference type="PROSITE" id="PS50263">
    <property type="entry name" value="CN_HYDROLASE"/>
    <property type="match status" value="1"/>
</dbReference>
<sequence>MPNTLPVADVAGQRLRVRVLQTAPMLGDVDGNLARLDAAVAAAADRDLVLTPELATHGYDLGRVPEVLPLSLSDPRLVRLGQHGPAVVVGTAVRALHGQYNAAVLVGGGAGSRGAAAGSQGTGSRGAASGAPADPVSQHKITLPTYGRWEERKHFVPGGRVRVTDVSLGGGGGGSVRVATLICNDAWQPQLAWIAAQQGAEVLLAPSNSVISEVGMPTSEAWDTQLRGLAVSLQCYIVFSNRVGEEPCGRFWGGSAAYGPSGEVLARADDSEGVLDVDLDLAHLRELRRRWPFLRESRADVVLRETQRLLDREAEDV</sequence>
<protein>
    <submittedName>
        <fullName evidence="4">Amidohydrolase</fullName>
    </submittedName>
</protein>
<feature type="region of interest" description="Disordered" evidence="2">
    <location>
        <begin position="114"/>
        <end position="143"/>
    </location>
</feature>
<dbReference type="RefSeq" id="WP_166291250.1">
    <property type="nucleotide sequence ID" value="NZ_CP049863.1"/>
</dbReference>
<gene>
    <name evidence="4" type="ORF">G7068_08885</name>
</gene>
<evidence type="ECO:0000256" key="1">
    <source>
        <dbReference type="ARBA" id="ARBA00022801"/>
    </source>
</evidence>
<dbReference type="AlphaFoldDB" id="A0A6G7XFB0"/>
<evidence type="ECO:0000256" key="2">
    <source>
        <dbReference type="SAM" id="MobiDB-lite"/>
    </source>
</evidence>
<organism evidence="4 5">
    <name type="scientific">Leucobacter viscericola</name>
    <dbReference type="NCBI Taxonomy" id="2714935"/>
    <lineage>
        <taxon>Bacteria</taxon>
        <taxon>Bacillati</taxon>
        <taxon>Actinomycetota</taxon>
        <taxon>Actinomycetes</taxon>
        <taxon>Micrococcales</taxon>
        <taxon>Microbacteriaceae</taxon>
        <taxon>Leucobacter</taxon>
    </lineage>
</organism>
<dbReference type="InterPro" id="IPR036526">
    <property type="entry name" value="C-N_Hydrolase_sf"/>
</dbReference>
<keyword evidence="1 4" id="KW-0378">Hydrolase</keyword>
<dbReference type="PANTHER" id="PTHR43674">
    <property type="entry name" value="NITRILASE C965.09-RELATED"/>
    <property type="match status" value="1"/>
</dbReference>
<dbReference type="GO" id="GO:0050126">
    <property type="term" value="F:N-carbamoylputrescine amidase activity"/>
    <property type="evidence" value="ECO:0007669"/>
    <property type="project" value="TreeGrafter"/>
</dbReference>
<dbReference type="InterPro" id="IPR050345">
    <property type="entry name" value="Aliph_Amidase/BUP"/>
</dbReference>
<dbReference type="EMBL" id="CP049863">
    <property type="protein sequence ID" value="QIK63300.1"/>
    <property type="molecule type" value="Genomic_DNA"/>
</dbReference>
<reference evidence="4 5" key="1">
    <citation type="submission" date="2020-03" db="EMBL/GenBank/DDBJ databases">
        <title>Leucobacter sp. nov., isolated from beetles.</title>
        <authorList>
            <person name="Hyun D.-W."/>
            <person name="Bae J.-W."/>
        </authorList>
    </citation>
    <scope>NUCLEOTIDE SEQUENCE [LARGE SCALE GENOMIC DNA]</scope>
    <source>
        <strain evidence="4 5">HDW9C</strain>
    </source>
</reference>
<evidence type="ECO:0000313" key="5">
    <source>
        <dbReference type="Proteomes" id="UP000502677"/>
    </source>
</evidence>
<accession>A0A6G7XFB0</accession>
<dbReference type="PANTHER" id="PTHR43674:SF2">
    <property type="entry name" value="BETA-UREIDOPROPIONASE"/>
    <property type="match status" value="1"/>
</dbReference>
<dbReference type="GO" id="GO:0033388">
    <property type="term" value="P:putrescine biosynthetic process from arginine"/>
    <property type="evidence" value="ECO:0007669"/>
    <property type="project" value="TreeGrafter"/>
</dbReference>
<dbReference type="Gene3D" id="3.60.110.10">
    <property type="entry name" value="Carbon-nitrogen hydrolase"/>
    <property type="match status" value="1"/>
</dbReference>
<dbReference type="KEGG" id="lvi:G7068_08885"/>
<feature type="domain" description="CN hydrolase" evidence="3">
    <location>
        <begin position="15"/>
        <end position="281"/>
    </location>
</feature>
<dbReference type="SUPFAM" id="SSF56317">
    <property type="entry name" value="Carbon-nitrogen hydrolase"/>
    <property type="match status" value="1"/>
</dbReference>
<dbReference type="Pfam" id="PF00795">
    <property type="entry name" value="CN_hydrolase"/>
    <property type="match status" value="1"/>
</dbReference>